<organism evidence="4 5">
    <name type="scientific">Trichinella spiralis</name>
    <name type="common">Trichina worm</name>
    <dbReference type="NCBI Taxonomy" id="6334"/>
    <lineage>
        <taxon>Eukaryota</taxon>
        <taxon>Metazoa</taxon>
        <taxon>Ecdysozoa</taxon>
        <taxon>Nematoda</taxon>
        <taxon>Enoplea</taxon>
        <taxon>Dorylaimia</taxon>
        <taxon>Trichinellida</taxon>
        <taxon>Trichinellidae</taxon>
        <taxon>Trichinella</taxon>
    </lineage>
</organism>
<evidence type="ECO:0000313" key="5">
    <source>
        <dbReference type="Proteomes" id="UP001558632"/>
    </source>
</evidence>
<dbReference type="Proteomes" id="UP001558632">
    <property type="component" value="Unassembled WGS sequence"/>
</dbReference>
<dbReference type="PANTHER" id="PTHR21812">
    <property type="entry name" value="INO80 COMPLEX SUBUNIT E"/>
    <property type="match status" value="1"/>
</dbReference>
<dbReference type="InterPro" id="IPR056515">
    <property type="entry name" value="INO80E_N"/>
</dbReference>
<proteinExistence type="predicted"/>
<protein>
    <submittedName>
        <fullName evidence="4">INO80 complex subunit</fullName>
    </submittedName>
</protein>
<feature type="compositionally biased region" description="Basic and acidic residues" evidence="2">
    <location>
        <begin position="148"/>
        <end position="165"/>
    </location>
</feature>
<feature type="domain" description="INO80 complex subunit E N-terminal" evidence="3">
    <location>
        <begin position="76"/>
        <end position="121"/>
    </location>
</feature>
<evidence type="ECO:0000259" key="3">
    <source>
        <dbReference type="Pfam" id="PF24237"/>
    </source>
</evidence>
<dbReference type="PANTHER" id="PTHR21812:SF1">
    <property type="entry name" value="INO80 COMPLEX SUBUNIT E"/>
    <property type="match status" value="1"/>
</dbReference>
<reference evidence="4 5" key="1">
    <citation type="submission" date="2024-07" db="EMBL/GenBank/DDBJ databases">
        <title>Enhanced genomic and transcriptomic resources for Trichinella pseudospiralis and T. spiralis underpin the discovery of pronounced molecular differences between stages and species.</title>
        <authorList>
            <person name="Pasi K.K."/>
            <person name="La Rosa G."/>
            <person name="Gomez-Morales M.A."/>
            <person name="Tosini F."/>
            <person name="Sumanam S."/>
            <person name="Young N.D."/>
            <person name="Chang B.C."/>
            <person name="Robin G.B."/>
        </authorList>
    </citation>
    <scope>NUCLEOTIDE SEQUENCE [LARGE SCALE GENOMIC DNA]</scope>
    <source>
        <strain evidence="4">ISS534</strain>
    </source>
</reference>
<accession>A0ABR3KXA9</accession>
<gene>
    <name evidence="4" type="ORF">TSPI_10037</name>
</gene>
<feature type="coiled-coil region" evidence="1">
    <location>
        <begin position="93"/>
        <end position="120"/>
    </location>
</feature>
<evidence type="ECO:0000256" key="2">
    <source>
        <dbReference type="SAM" id="MobiDB-lite"/>
    </source>
</evidence>
<dbReference type="InterPro" id="IPR026678">
    <property type="entry name" value="INO80E"/>
</dbReference>
<feature type="region of interest" description="Disordered" evidence="2">
    <location>
        <begin position="127"/>
        <end position="173"/>
    </location>
</feature>
<sequence length="213" mass="25336">MLNNAIQINCNYCKLNFTKQTIKTKTISNNIGFNFATSFFFKFTSGFYEMARKPSTSCSHAVDEKADDAEPQETAKEKYRKLKRRFKMLVFENEGYHEELRNLQRRLLKLTRDKNFIMERLLYFERPSDSSDDSDVTVEKPKKRKRSKNVDGDEEKKNAAKERKSLACSPTKPTRSVKVFRKLLRQRIVYRTLMRRLKRKTAYKYFGILEHDI</sequence>
<dbReference type="EMBL" id="JBEUSY010000152">
    <property type="protein sequence ID" value="KAL1244017.1"/>
    <property type="molecule type" value="Genomic_DNA"/>
</dbReference>
<name>A0ABR3KXA9_TRISP</name>
<evidence type="ECO:0000256" key="1">
    <source>
        <dbReference type="SAM" id="Coils"/>
    </source>
</evidence>
<dbReference type="Pfam" id="PF24237">
    <property type="entry name" value="INO80E"/>
    <property type="match status" value="1"/>
</dbReference>
<keyword evidence="5" id="KW-1185">Reference proteome</keyword>
<evidence type="ECO:0000313" key="4">
    <source>
        <dbReference type="EMBL" id="KAL1244017.1"/>
    </source>
</evidence>
<keyword evidence="1" id="KW-0175">Coiled coil</keyword>
<comment type="caution">
    <text evidence="4">The sequence shown here is derived from an EMBL/GenBank/DDBJ whole genome shotgun (WGS) entry which is preliminary data.</text>
</comment>